<dbReference type="RefSeq" id="WP_138246616.1">
    <property type="nucleotide sequence ID" value="NZ_CP040330.1"/>
</dbReference>
<dbReference type="Gene3D" id="3.10.310.30">
    <property type="match status" value="1"/>
</dbReference>
<dbReference type="PANTHER" id="PTHR30255">
    <property type="entry name" value="SINGLE-STRANDED-DNA-SPECIFIC EXONUCLEASE RECJ"/>
    <property type="match status" value="1"/>
</dbReference>
<dbReference type="SUPFAM" id="SSF64182">
    <property type="entry name" value="DHH phosphoesterases"/>
    <property type="match status" value="1"/>
</dbReference>
<evidence type="ECO:0000259" key="3">
    <source>
        <dbReference type="Pfam" id="PF02272"/>
    </source>
</evidence>
<protein>
    <submittedName>
        <fullName evidence="5">DHH family phosphoesterase</fullName>
    </submittedName>
</protein>
<dbReference type="InterPro" id="IPR003156">
    <property type="entry name" value="DHHA1_dom"/>
</dbReference>
<dbReference type="InterPro" id="IPR048515">
    <property type="entry name" value="DHH_CID"/>
</dbReference>
<feature type="region of interest" description="Disordered" evidence="1">
    <location>
        <begin position="445"/>
        <end position="469"/>
    </location>
</feature>
<evidence type="ECO:0000259" key="4">
    <source>
        <dbReference type="Pfam" id="PF21763"/>
    </source>
</evidence>
<feature type="domain" description="DDH" evidence="2">
    <location>
        <begin position="25"/>
        <end position="141"/>
    </location>
</feature>
<dbReference type="Pfam" id="PF21763">
    <property type="entry name" value="DHH_CID"/>
    <property type="match status" value="1"/>
</dbReference>
<dbReference type="InterPro" id="IPR051673">
    <property type="entry name" value="SSDNA_exonuclease_RecJ"/>
</dbReference>
<evidence type="ECO:0000259" key="2">
    <source>
        <dbReference type="Pfam" id="PF01368"/>
    </source>
</evidence>
<dbReference type="OrthoDB" id="36101at2157"/>
<dbReference type="Pfam" id="PF02272">
    <property type="entry name" value="DHHA1"/>
    <property type="match status" value="1"/>
</dbReference>
<dbReference type="GO" id="GO:0004527">
    <property type="term" value="F:exonuclease activity"/>
    <property type="evidence" value="ECO:0007669"/>
    <property type="project" value="UniProtKB-KW"/>
</dbReference>
<sequence>MAGPVPELEDRAVTCAERLCDADRVLLASHIDADGLTSAAIAAQALERAGIPFETVFEKQLDEDAIAAIAATDYDTVLFTDFGSGQLDIIGDHEAAGDFTPVIADHHQPADRETEYHLNPLLFGINGASELSGAGASYVLARALASVSDNEPDPAVAADGGEPSQTRRASSEPRSDGGIVTASGATNVRADNRDLAALAVVGAVGDMQASGGELHGANAGIVEEGVAAGVLETGKDLALYGKQTRPLPKLLEYATDVHIPGISNDENGALRFLDGLDLELKRDGEWRRWAGLTNDEKQTVASALVQRAVSSGVPAKKIDQLVSTAYVLSEEPVGTELRDASEFSTLLNATARYERADVGLGVCLGDRDGALERARQLLREHRRNLSNGIDLVTREGATQEDHVQWFHAGDEIRETIVGIVAGMAMGNQGISRSKPIIAFAEKSAGHGSANRSGDAAEDDDEVKVSSRGTHSLVRQGLDLSVVMGEASRAVGGDGGGHDVAAGATVPKGTEEAFVEHADEIVGEQLS</sequence>
<dbReference type="EMBL" id="CP040330">
    <property type="protein sequence ID" value="QCS44171.1"/>
    <property type="molecule type" value="Genomic_DNA"/>
</dbReference>
<gene>
    <name evidence="5" type="ORF">FEJ81_18175</name>
</gene>
<dbReference type="InterPro" id="IPR001667">
    <property type="entry name" value="DDH_dom"/>
</dbReference>
<dbReference type="KEGG" id="nvr:FEJ81_18175"/>
<evidence type="ECO:0000313" key="6">
    <source>
        <dbReference type="Proteomes" id="UP000302218"/>
    </source>
</evidence>
<dbReference type="AlphaFoldDB" id="A0A4P8WPV3"/>
<dbReference type="Pfam" id="PF01368">
    <property type="entry name" value="DHH"/>
    <property type="match status" value="1"/>
</dbReference>
<dbReference type="Gene3D" id="3.90.1640.30">
    <property type="match status" value="1"/>
</dbReference>
<proteinExistence type="predicted"/>
<feature type="domain" description="DHHA1" evidence="3">
    <location>
        <begin position="410"/>
        <end position="522"/>
    </location>
</feature>
<dbReference type="PANTHER" id="PTHR30255:SF3">
    <property type="entry name" value="SINGLE-STRANDED-DNA-SPECIFIC EXONUCLEASE RECJ"/>
    <property type="match status" value="1"/>
</dbReference>
<accession>A0A4P8WPV3</accession>
<name>A0A4P8WPV3_9EURY</name>
<reference evidence="6" key="1">
    <citation type="submission" date="2019-05" db="EMBL/GenBank/DDBJ databases">
        <title>Genome sequence and methylation pattern of the halophilic Archaeon Natrinema versiforme BOL5-4.</title>
        <authorList>
            <person name="DasSarma P."/>
            <person name="Anton B.P."/>
            <person name="DasSarma S.L."/>
            <person name="Martinez F.L."/>
            <person name="Guzman D."/>
            <person name="Roberts R.J."/>
            <person name="DasSarma S."/>
        </authorList>
    </citation>
    <scope>NUCLEOTIDE SEQUENCE [LARGE SCALE GENOMIC DNA]</scope>
    <source>
        <strain evidence="6">BOL5-4</strain>
    </source>
</reference>
<dbReference type="InterPro" id="IPR038763">
    <property type="entry name" value="DHH_sf"/>
</dbReference>
<dbReference type="GO" id="GO:0003676">
    <property type="term" value="F:nucleic acid binding"/>
    <property type="evidence" value="ECO:0007669"/>
    <property type="project" value="InterPro"/>
</dbReference>
<organism evidence="5 6">
    <name type="scientific">Natrinema versiforme</name>
    <dbReference type="NCBI Taxonomy" id="88724"/>
    <lineage>
        <taxon>Archaea</taxon>
        <taxon>Methanobacteriati</taxon>
        <taxon>Methanobacteriota</taxon>
        <taxon>Stenosarchaea group</taxon>
        <taxon>Halobacteria</taxon>
        <taxon>Halobacteriales</taxon>
        <taxon>Natrialbaceae</taxon>
        <taxon>Natrinema</taxon>
    </lineage>
</organism>
<feature type="domain" description="DHH-CID" evidence="4">
    <location>
        <begin position="239"/>
        <end position="322"/>
    </location>
</feature>
<evidence type="ECO:0000256" key="1">
    <source>
        <dbReference type="SAM" id="MobiDB-lite"/>
    </source>
</evidence>
<feature type="region of interest" description="Disordered" evidence="1">
    <location>
        <begin position="150"/>
        <end position="182"/>
    </location>
</feature>
<dbReference type="GeneID" id="40267243"/>
<dbReference type="Proteomes" id="UP000302218">
    <property type="component" value="Chromosome"/>
</dbReference>
<evidence type="ECO:0000313" key="5">
    <source>
        <dbReference type="EMBL" id="QCS44171.1"/>
    </source>
</evidence>